<evidence type="ECO:0000256" key="1">
    <source>
        <dbReference type="SAM" id="SignalP"/>
    </source>
</evidence>
<keyword evidence="1" id="KW-0732">Signal</keyword>
<proteinExistence type="predicted"/>
<protein>
    <submittedName>
        <fullName evidence="2">Uncharacterized protein</fullName>
    </submittedName>
</protein>
<accession>A0A1S3XZ57</accession>
<reference evidence="2" key="1">
    <citation type="submission" date="2025-08" db="UniProtKB">
        <authorList>
            <consortium name="RefSeq"/>
        </authorList>
    </citation>
    <scope>IDENTIFICATION</scope>
</reference>
<dbReference type="OrthoDB" id="1302206at2759"/>
<dbReference type="KEGG" id="nta:107770436"/>
<feature type="signal peptide" evidence="1">
    <location>
        <begin position="1"/>
        <end position="17"/>
    </location>
</feature>
<dbReference type="AlphaFoldDB" id="A0A1S3XZ57"/>
<organism evidence="2">
    <name type="scientific">Nicotiana tabacum</name>
    <name type="common">Common tobacco</name>
    <dbReference type="NCBI Taxonomy" id="4097"/>
    <lineage>
        <taxon>Eukaryota</taxon>
        <taxon>Viridiplantae</taxon>
        <taxon>Streptophyta</taxon>
        <taxon>Embryophyta</taxon>
        <taxon>Tracheophyta</taxon>
        <taxon>Spermatophyta</taxon>
        <taxon>Magnoliopsida</taxon>
        <taxon>eudicotyledons</taxon>
        <taxon>Gunneridae</taxon>
        <taxon>Pentapetalae</taxon>
        <taxon>asterids</taxon>
        <taxon>lamiids</taxon>
        <taxon>Solanales</taxon>
        <taxon>Solanaceae</taxon>
        <taxon>Nicotianoideae</taxon>
        <taxon>Nicotianeae</taxon>
        <taxon>Nicotiana</taxon>
    </lineage>
</organism>
<name>A0A1S3XZ57_TOBAC</name>
<sequence>MCPPWLLLFLLSTLAVSKRLLLYLKCRLVDVSSLVTAILTFHTHCIKDDPGDHGEQYDDEEDSCRDSHHVFGTIVQDYLQKLSCATELTIGNWFIEVMCMLQFKGVQIPEPKCKYLTLEELRLEKFNLFGVAGLLRALHHMETLYIDFATAKITFLEHPLFLLCSFYEGLTPSPEKIPDIVPYLCE</sequence>
<dbReference type="RefSeq" id="XP_016445231.1">
    <property type="nucleotide sequence ID" value="XM_016589745.1"/>
</dbReference>
<gene>
    <name evidence="2" type="primary">LOC107770436</name>
</gene>
<dbReference type="PaxDb" id="4097-A0A1S3XZ57"/>
<evidence type="ECO:0000313" key="2">
    <source>
        <dbReference type="RefSeq" id="XP_016445231.1"/>
    </source>
</evidence>
<feature type="chain" id="PRO_5010306642" evidence="1">
    <location>
        <begin position="18"/>
        <end position="186"/>
    </location>
</feature>